<evidence type="ECO:0000313" key="1">
    <source>
        <dbReference type="EMBL" id="KKL79342.1"/>
    </source>
</evidence>
<reference evidence="1" key="1">
    <citation type="journal article" date="2015" name="Nature">
        <title>Complex archaea that bridge the gap between prokaryotes and eukaryotes.</title>
        <authorList>
            <person name="Spang A."/>
            <person name="Saw J.H."/>
            <person name="Jorgensen S.L."/>
            <person name="Zaremba-Niedzwiedzka K."/>
            <person name="Martijn J."/>
            <person name="Lind A.E."/>
            <person name="van Eijk R."/>
            <person name="Schleper C."/>
            <person name="Guy L."/>
            <person name="Ettema T.J."/>
        </authorList>
    </citation>
    <scope>NUCLEOTIDE SEQUENCE</scope>
</reference>
<accession>A0A0F9HW62</accession>
<protein>
    <submittedName>
        <fullName evidence="1">Uncharacterized protein</fullName>
    </submittedName>
</protein>
<proteinExistence type="predicted"/>
<comment type="caution">
    <text evidence="1">The sequence shown here is derived from an EMBL/GenBank/DDBJ whole genome shotgun (WGS) entry which is preliminary data.</text>
</comment>
<gene>
    <name evidence="1" type="ORF">LCGC14_2015810</name>
</gene>
<sequence length="290" mass="31678">MANVTTTTATKHIPEVWPRDVIRAQEFKLIIAPRVFRDWKFVGFGDVYHVPRIPNLTANTKSAGSAWTPEALTDTEQQITINVHQVAGVEVESIAELLTSTNMSNEYKRKIGYALGRAVDVNLATLPTSFSQSVGALGSEVVYADMVDAWNFLADTGIELQDQCTWFLSPGAIGGLLKQDIIISQMYQGDNPRAVQTAKVSDLLGAPILQTNLTKAPTSSQSDSFLVYKQAMALIMAMEPKMVAEMIAKDLADVIGGHQIYGFAEINRYDETPANVTASDKWAVHIKTAA</sequence>
<name>A0A0F9HW62_9ZZZZ</name>
<organism evidence="1">
    <name type="scientific">marine sediment metagenome</name>
    <dbReference type="NCBI Taxonomy" id="412755"/>
    <lineage>
        <taxon>unclassified sequences</taxon>
        <taxon>metagenomes</taxon>
        <taxon>ecological metagenomes</taxon>
    </lineage>
</organism>
<dbReference type="AlphaFoldDB" id="A0A0F9HW62"/>
<dbReference type="EMBL" id="LAZR01023200">
    <property type="protein sequence ID" value="KKL79342.1"/>
    <property type="molecule type" value="Genomic_DNA"/>
</dbReference>